<dbReference type="EMBL" id="MDER01000080">
    <property type="protein sequence ID" value="ODP26684.1"/>
    <property type="molecule type" value="Genomic_DNA"/>
</dbReference>
<reference evidence="1 2" key="1">
    <citation type="submission" date="2016-08" db="EMBL/GenBank/DDBJ databases">
        <title>Genome sequencing of Paenibacillus sp. TI45-13ar, isolated from Korean traditional nuruk.</title>
        <authorList>
            <person name="Kim S.-J."/>
        </authorList>
    </citation>
    <scope>NUCLEOTIDE SEQUENCE [LARGE SCALE GENOMIC DNA]</scope>
    <source>
        <strain evidence="1 2">TI45-13ar</strain>
    </source>
</reference>
<proteinExistence type="predicted"/>
<sequence length="97" mass="10911">MSFTKDDVKNLIASGVDNVDQYPVVTKEGKLVLVPVSEYQSNREKYPVRYDSFDSGNGYVGKKASKDKAHVSAVYKDLLSGWTQYENGETVNNHLNY</sequence>
<dbReference type="AlphaFoldDB" id="A0A1E3KYW8"/>
<evidence type="ECO:0000313" key="1">
    <source>
        <dbReference type="EMBL" id="ODP26684.1"/>
    </source>
</evidence>
<comment type="caution">
    <text evidence="1">The sequence shown here is derived from an EMBL/GenBank/DDBJ whole genome shotgun (WGS) entry which is preliminary data.</text>
</comment>
<evidence type="ECO:0000313" key="2">
    <source>
        <dbReference type="Proteomes" id="UP000094578"/>
    </source>
</evidence>
<protein>
    <submittedName>
        <fullName evidence="1">Uncharacterized protein</fullName>
    </submittedName>
</protein>
<dbReference type="STRING" id="1886670.PTI45_03963"/>
<organism evidence="1 2">
    <name type="scientific">Paenibacillus nuruki</name>
    <dbReference type="NCBI Taxonomy" id="1886670"/>
    <lineage>
        <taxon>Bacteria</taxon>
        <taxon>Bacillati</taxon>
        <taxon>Bacillota</taxon>
        <taxon>Bacilli</taxon>
        <taxon>Bacillales</taxon>
        <taxon>Paenibacillaceae</taxon>
        <taxon>Paenibacillus</taxon>
    </lineage>
</organism>
<dbReference type="RefSeq" id="WP_069329303.1">
    <property type="nucleotide sequence ID" value="NZ_MDER01000080.1"/>
</dbReference>
<gene>
    <name evidence="1" type="ORF">PTI45_03963</name>
</gene>
<name>A0A1E3KYW8_9BACL</name>
<dbReference type="Proteomes" id="UP000094578">
    <property type="component" value="Unassembled WGS sequence"/>
</dbReference>
<keyword evidence="2" id="KW-1185">Reference proteome</keyword>
<accession>A0A1E3KYW8</accession>